<dbReference type="InterPro" id="IPR016047">
    <property type="entry name" value="M23ase_b-sheet_dom"/>
</dbReference>
<feature type="domain" description="M23ase beta-sheet core" evidence="2">
    <location>
        <begin position="196"/>
        <end position="293"/>
    </location>
</feature>
<dbReference type="InterPro" id="IPR036249">
    <property type="entry name" value="Thioredoxin-like_sf"/>
</dbReference>
<dbReference type="CDD" id="cd12797">
    <property type="entry name" value="M23_peptidase"/>
    <property type="match status" value="1"/>
</dbReference>
<organism evidence="3">
    <name type="scientific">marine sediment metagenome</name>
    <dbReference type="NCBI Taxonomy" id="412755"/>
    <lineage>
        <taxon>unclassified sequences</taxon>
        <taxon>metagenomes</taxon>
        <taxon>ecological metagenomes</taxon>
    </lineage>
</organism>
<dbReference type="SUPFAM" id="SSF51261">
    <property type="entry name" value="Duplicated hybrid motif"/>
    <property type="match status" value="1"/>
</dbReference>
<evidence type="ECO:0000259" key="2">
    <source>
        <dbReference type="Pfam" id="PF01551"/>
    </source>
</evidence>
<dbReference type="InterPro" id="IPR003782">
    <property type="entry name" value="SCO1/SenC"/>
</dbReference>
<comment type="similarity">
    <text evidence="1">Belongs to the SCO1/2 family.</text>
</comment>
<protein>
    <recommendedName>
        <fullName evidence="2">M23ase beta-sheet core domain-containing protein</fullName>
    </recommendedName>
</protein>
<dbReference type="EMBL" id="LAZR01003839">
    <property type="protein sequence ID" value="KKN14230.1"/>
    <property type="molecule type" value="Genomic_DNA"/>
</dbReference>
<dbReference type="PANTHER" id="PTHR12151">
    <property type="entry name" value="ELECTRON TRANSPORT PROTIN SCO1/SENC FAMILY MEMBER"/>
    <property type="match status" value="1"/>
</dbReference>
<dbReference type="Pfam" id="PF01551">
    <property type="entry name" value="Peptidase_M23"/>
    <property type="match status" value="1"/>
</dbReference>
<dbReference type="PANTHER" id="PTHR12151:SF25">
    <property type="entry name" value="LINALOOL DEHYDRATASE_ISOMERASE DOMAIN-CONTAINING PROTEIN"/>
    <property type="match status" value="1"/>
</dbReference>
<accession>A0A0F9N3S1</accession>
<dbReference type="Gene3D" id="2.70.70.10">
    <property type="entry name" value="Glucose Permease (Domain IIA)"/>
    <property type="match status" value="1"/>
</dbReference>
<dbReference type="InterPro" id="IPR011055">
    <property type="entry name" value="Dup_hybrid_motif"/>
</dbReference>
<gene>
    <name evidence="3" type="ORF">LCGC14_0998170</name>
</gene>
<proteinExistence type="inferred from homology"/>
<dbReference type="Gene3D" id="3.40.30.10">
    <property type="entry name" value="Glutaredoxin"/>
    <property type="match status" value="1"/>
</dbReference>
<comment type="caution">
    <text evidence="3">The sequence shown here is derived from an EMBL/GenBank/DDBJ whole genome shotgun (WGS) entry which is preliminary data.</text>
</comment>
<dbReference type="SUPFAM" id="SSF52833">
    <property type="entry name" value="Thioredoxin-like"/>
    <property type="match status" value="1"/>
</dbReference>
<dbReference type="CDD" id="cd02968">
    <property type="entry name" value="SCO"/>
    <property type="match status" value="1"/>
</dbReference>
<reference evidence="3" key="1">
    <citation type="journal article" date="2015" name="Nature">
        <title>Complex archaea that bridge the gap between prokaryotes and eukaryotes.</title>
        <authorList>
            <person name="Spang A."/>
            <person name="Saw J.H."/>
            <person name="Jorgensen S.L."/>
            <person name="Zaremba-Niedzwiedzka K."/>
            <person name="Martijn J."/>
            <person name="Lind A.E."/>
            <person name="van Eijk R."/>
            <person name="Schleper C."/>
            <person name="Guy L."/>
            <person name="Ettema T.J."/>
        </authorList>
    </citation>
    <scope>NUCLEOTIDE SEQUENCE</scope>
</reference>
<evidence type="ECO:0000313" key="3">
    <source>
        <dbReference type="EMBL" id="KKN14230.1"/>
    </source>
</evidence>
<dbReference type="AlphaFoldDB" id="A0A0F9N3S1"/>
<dbReference type="Pfam" id="PF02630">
    <property type="entry name" value="SCO1-SenC"/>
    <property type="match status" value="1"/>
</dbReference>
<evidence type="ECO:0000256" key="1">
    <source>
        <dbReference type="ARBA" id="ARBA00010996"/>
    </source>
</evidence>
<sequence length="329" mass="35578">MKKVRITLWSIVAVAIAGGFWVSERGQIPIAAARVSVAESLLADFELTDHNGMMQVDEDFRGRWILIFFGLSNSPDDCPMSLATIAQVMGDLGAKGEAVQPLFTTVDPERDMLNVLASYIPQFGPNILGLSGPQEQIQHTAKAIKICYQRTEDEAAPDGYTMRHTSSFLLLDPQCEFVRISSVFGRRKHPIYGNVRMHTGVDYAAVKGTPISATAPGRVSFIGWQKGYGQVVEISHGSNTMTRYAHLSAVPNGLKTGNHVLAGEVIGQVGETGTATAPNLHYEVRIDGRPINPLGKELIASVENPDTAGASALLEKTRALFTATLSDEI</sequence>
<name>A0A0F9N3S1_9ZZZZ</name>